<keyword evidence="2" id="KW-1133">Transmembrane helix</keyword>
<name>A0A5Q4BTF9_9PEZI</name>
<feature type="transmembrane region" description="Helical" evidence="2">
    <location>
        <begin position="200"/>
        <end position="218"/>
    </location>
</feature>
<gene>
    <name evidence="3" type="ORF">CSHISOI_05147</name>
</gene>
<dbReference type="EMBL" id="PUHP01000399">
    <property type="protein sequence ID" value="TQN70328.1"/>
    <property type="molecule type" value="Genomic_DNA"/>
</dbReference>
<sequence length="219" mass="25001">MKPDTYGARTLAEPPTHWNRYLAQLKSFCSANLLEKRRAELLEQSSRPDVRNHQFKQWVSEQNVPALITNRSPIQLPRFQYCLYVDKQCLDTVIQLQEANDGTALFVELLPLIVFAVVDRAWTPDGTDADDDDDGCDEAKSEEDEEDEIEDEGGYPFGPFIDGSDRKYVGRVYCPRLVMKRSRTRIPSSFEIDRYSGHHISAKLVVFAIAIFAVVPMLI</sequence>
<dbReference type="OrthoDB" id="4424523at2759"/>
<evidence type="ECO:0000256" key="2">
    <source>
        <dbReference type="SAM" id="Phobius"/>
    </source>
</evidence>
<keyword evidence="2" id="KW-0472">Membrane</keyword>
<proteinExistence type="predicted"/>
<organism evidence="3 4">
    <name type="scientific">Colletotrichum shisoi</name>
    <dbReference type="NCBI Taxonomy" id="2078593"/>
    <lineage>
        <taxon>Eukaryota</taxon>
        <taxon>Fungi</taxon>
        <taxon>Dikarya</taxon>
        <taxon>Ascomycota</taxon>
        <taxon>Pezizomycotina</taxon>
        <taxon>Sordariomycetes</taxon>
        <taxon>Hypocreomycetidae</taxon>
        <taxon>Glomerellales</taxon>
        <taxon>Glomerellaceae</taxon>
        <taxon>Colletotrichum</taxon>
        <taxon>Colletotrichum destructivum species complex</taxon>
    </lineage>
</organism>
<keyword evidence="4" id="KW-1185">Reference proteome</keyword>
<reference evidence="3 4" key="1">
    <citation type="journal article" date="2019" name="Sci. Rep.">
        <title>Colletotrichum shisoi sp. nov., an anthracnose pathogen of Perilla frutescens in Japan: molecular phylogenetic, morphological and genomic evidence.</title>
        <authorList>
            <person name="Gan P."/>
            <person name="Tsushima A."/>
            <person name="Hiroyama R."/>
            <person name="Narusaka M."/>
            <person name="Takano Y."/>
            <person name="Narusaka Y."/>
            <person name="Kawaradani M."/>
            <person name="Damm U."/>
            <person name="Shirasu K."/>
        </authorList>
    </citation>
    <scope>NUCLEOTIDE SEQUENCE [LARGE SCALE GENOMIC DNA]</scope>
    <source>
        <strain evidence="3 4">PG-2018a</strain>
    </source>
</reference>
<evidence type="ECO:0000313" key="3">
    <source>
        <dbReference type="EMBL" id="TQN70328.1"/>
    </source>
</evidence>
<dbReference type="Proteomes" id="UP000326340">
    <property type="component" value="Unassembled WGS sequence"/>
</dbReference>
<evidence type="ECO:0000256" key="1">
    <source>
        <dbReference type="SAM" id="MobiDB-lite"/>
    </source>
</evidence>
<dbReference type="AlphaFoldDB" id="A0A5Q4BTF9"/>
<accession>A0A5Q4BTF9</accession>
<feature type="compositionally biased region" description="Acidic residues" evidence="1">
    <location>
        <begin position="127"/>
        <end position="153"/>
    </location>
</feature>
<keyword evidence="2" id="KW-0812">Transmembrane</keyword>
<comment type="caution">
    <text evidence="3">The sequence shown here is derived from an EMBL/GenBank/DDBJ whole genome shotgun (WGS) entry which is preliminary data.</text>
</comment>
<evidence type="ECO:0000313" key="4">
    <source>
        <dbReference type="Proteomes" id="UP000326340"/>
    </source>
</evidence>
<feature type="region of interest" description="Disordered" evidence="1">
    <location>
        <begin position="125"/>
        <end position="160"/>
    </location>
</feature>
<protein>
    <submittedName>
        <fullName evidence="3">Uncharacterized protein</fullName>
    </submittedName>
</protein>